<dbReference type="GeneID" id="26260740"/>
<dbReference type="GO" id="GO:0016705">
    <property type="term" value="F:oxidoreductase activity, acting on paired donors, with incorporation or reduction of molecular oxygen"/>
    <property type="evidence" value="ECO:0007669"/>
    <property type="project" value="InterPro"/>
</dbReference>
<evidence type="ECO:0000256" key="5">
    <source>
        <dbReference type="ARBA" id="ARBA00022723"/>
    </source>
</evidence>
<accession>W7EMA1</accession>
<dbReference type="Pfam" id="PF00067">
    <property type="entry name" value="p450"/>
    <property type="match status" value="1"/>
</dbReference>
<evidence type="ECO:0000256" key="11">
    <source>
        <dbReference type="SAM" id="Phobius"/>
    </source>
</evidence>
<gene>
    <name evidence="12" type="ORF">COCVIDRAFT_99365</name>
</gene>
<keyword evidence="11" id="KW-0472">Membrane</keyword>
<evidence type="ECO:0000256" key="1">
    <source>
        <dbReference type="ARBA" id="ARBA00001971"/>
    </source>
</evidence>
<dbReference type="OrthoDB" id="1844152at2759"/>
<organism evidence="12 13">
    <name type="scientific">Bipolaris victoriae (strain FI3)</name>
    <name type="common">Victoria blight of oats agent</name>
    <name type="synonym">Cochliobolus victoriae</name>
    <dbReference type="NCBI Taxonomy" id="930091"/>
    <lineage>
        <taxon>Eukaryota</taxon>
        <taxon>Fungi</taxon>
        <taxon>Dikarya</taxon>
        <taxon>Ascomycota</taxon>
        <taxon>Pezizomycotina</taxon>
        <taxon>Dothideomycetes</taxon>
        <taxon>Pleosporomycetidae</taxon>
        <taxon>Pleosporales</taxon>
        <taxon>Pleosporineae</taxon>
        <taxon>Pleosporaceae</taxon>
        <taxon>Bipolaris</taxon>
    </lineage>
</organism>
<sequence>MNLAQSVAELLAHSSLNDSLVSIVTAAVACSLGFFYFAFYSKRVTTNATWYALTNDALKDHSKGKEQWTTNCRELLYGGLKKVKSAIAVVSPTGPVIFVPNSFAHEIRNIKELDFAKGLVSDFSATYSGLDPIATIDYHDIMQDIVRLDLTRSLDAIVGDMDAEVEAAVRDGLGNVPGYQNTDEIFLQNWKSTELKPFIYRIIARVSTLVFLGPEAASNDDWLEIAVSYTMNLVRAARRLRTVPSFLRPIAQWWIPELKLCRQQVAKAREIINPIAQDRMRRKASGEITEKTADMMSWIDDKARAKGVKIDFASLQLNFAVAALHTTTETLSFLMLDILEHDNGNEHHVERLRKEMVSILAEHGWRKTSLSSMTLLDSAMKESQRMNTLSNVAMQRQATATITLSDGTIIPKGYKLAVETKMDDLDLYPNPEKFDLDRFVKLRETNRSKWHFVTGSPEHTAFGYGKHTCPGRFFASNEIKIILKHLLIKYDWKLSEEQGRFPTLCSGTEVALDPRQRIMVKSRLEEIDLSSL</sequence>
<dbReference type="PANTHER" id="PTHR46206:SF2">
    <property type="entry name" value="CYTOCHROME P450 MONOOXYGENASE AUSG-RELATED"/>
    <property type="match status" value="1"/>
</dbReference>
<comment type="pathway">
    <text evidence="2">Mycotoxin biosynthesis.</text>
</comment>
<dbReference type="InterPro" id="IPR002403">
    <property type="entry name" value="Cyt_P450_E_grp-IV"/>
</dbReference>
<comment type="cofactor">
    <cofactor evidence="1 9">
        <name>heme</name>
        <dbReference type="ChEBI" id="CHEBI:30413"/>
    </cofactor>
</comment>
<dbReference type="PRINTS" id="PR00465">
    <property type="entry name" value="EP450IV"/>
</dbReference>
<evidence type="ECO:0000256" key="10">
    <source>
        <dbReference type="RuleBase" id="RU000461"/>
    </source>
</evidence>
<dbReference type="EMBL" id="KI968733">
    <property type="protein sequence ID" value="EUN27030.1"/>
    <property type="molecule type" value="Genomic_DNA"/>
</dbReference>
<keyword evidence="11" id="KW-1133">Transmembrane helix</keyword>
<feature type="transmembrane region" description="Helical" evidence="11">
    <location>
        <begin position="20"/>
        <end position="39"/>
    </location>
</feature>
<evidence type="ECO:0008006" key="14">
    <source>
        <dbReference type="Google" id="ProtNLM"/>
    </source>
</evidence>
<dbReference type="InterPro" id="IPR017972">
    <property type="entry name" value="Cyt_P450_CS"/>
</dbReference>
<evidence type="ECO:0000256" key="6">
    <source>
        <dbReference type="ARBA" id="ARBA00023002"/>
    </source>
</evidence>
<keyword evidence="6 10" id="KW-0560">Oxidoreductase</keyword>
<dbReference type="SUPFAM" id="SSF48264">
    <property type="entry name" value="Cytochrome P450"/>
    <property type="match status" value="1"/>
</dbReference>
<evidence type="ECO:0000313" key="12">
    <source>
        <dbReference type="EMBL" id="EUN27030.1"/>
    </source>
</evidence>
<dbReference type="Proteomes" id="UP000054337">
    <property type="component" value="Unassembled WGS sequence"/>
</dbReference>
<dbReference type="InterPro" id="IPR001128">
    <property type="entry name" value="Cyt_P450"/>
</dbReference>
<keyword evidence="11" id="KW-0812">Transmembrane</keyword>
<evidence type="ECO:0000256" key="9">
    <source>
        <dbReference type="PIRSR" id="PIRSR602403-1"/>
    </source>
</evidence>
<evidence type="ECO:0000256" key="8">
    <source>
        <dbReference type="ARBA" id="ARBA00023033"/>
    </source>
</evidence>
<protein>
    <recommendedName>
        <fullName evidence="14">Cytochrome P450 monooxygenase</fullName>
    </recommendedName>
</protein>
<dbReference type="Gene3D" id="1.10.630.10">
    <property type="entry name" value="Cytochrome P450"/>
    <property type="match status" value="1"/>
</dbReference>
<evidence type="ECO:0000256" key="7">
    <source>
        <dbReference type="ARBA" id="ARBA00023004"/>
    </source>
</evidence>
<dbReference type="GO" id="GO:0005506">
    <property type="term" value="F:iron ion binding"/>
    <property type="evidence" value="ECO:0007669"/>
    <property type="project" value="InterPro"/>
</dbReference>
<dbReference type="GO" id="GO:0004497">
    <property type="term" value="F:monooxygenase activity"/>
    <property type="evidence" value="ECO:0007669"/>
    <property type="project" value="UniProtKB-KW"/>
</dbReference>
<proteinExistence type="inferred from homology"/>
<evidence type="ECO:0000313" key="13">
    <source>
        <dbReference type="Proteomes" id="UP000054337"/>
    </source>
</evidence>
<feature type="binding site" description="axial binding residue" evidence="9">
    <location>
        <position position="469"/>
    </location>
    <ligand>
        <name>heme</name>
        <dbReference type="ChEBI" id="CHEBI:30413"/>
    </ligand>
    <ligandPart>
        <name>Fe</name>
        <dbReference type="ChEBI" id="CHEBI:18248"/>
    </ligandPart>
</feature>
<comment type="similarity">
    <text evidence="3 10">Belongs to the cytochrome P450 family.</text>
</comment>
<dbReference type="GO" id="GO:0020037">
    <property type="term" value="F:heme binding"/>
    <property type="evidence" value="ECO:0007669"/>
    <property type="project" value="InterPro"/>
</dbReference>
<dbReference type="PROSITE" id="PS00086">
    <property type="entry name" value="CYTOCHROME_P450"/>
    <property type="match status" value="1"/>
</dbReference>
<reference evidence="12 13" key="1">
    <citation type="journal article" date="2013" name="PLoS Genet.">
        <title>Comparative genome structure, secondary metabolite, and effector coding capacity across Cochliobolus pathogens.</title>
        <authorList>
            <person name="Condon B.J."/>
            <person name="Leng Y."/>
            <person name="Wu D."/>
            <person name="Bushley K.E."/>
            <person name="Ohm R.A."/>
            <person name="Otillar R."/>
            <person name="Martin J."/>
            <person name="Schackwitz W."/>
            <person name="Grimwood J."/>
            <person name="MohdZainudin N."/>
            <person name="Xue C."/>
            <person name="Wang R."/>
            <person name="Manning V.A."/>
            <person name="Dhillon B."/>
            <person name="Tu Z.J."/>
            <person name="Steffenson B.J."/>
            <person name="Salamov A."/>
            <person name="Sun H."/>
            <person name="Lowry S."/>
            <person name="LaButti K."/>
            <person name="Han J."/>
            <person name="Copeland A."/>
            <person name="Lindquist E."/>
            <person name="Barry K."/>
            <person name="Schmutz J."/>
            <person name="Baker S.E."/>
            <person name="Ciuffetti L.M."/>
            <person name="Grigoriev I.V."/>
            <person name="Zhong S."/>
            <person name="Turgeon B.G."/>
        </authorList>
    </citation>
    <scope>NUCLEOTIDE SEQUENCE [LARGE SCALE GENOMIC DNA]</scope>
    <source>
        <strain evidence="12 13">FI3</strain>
    </source>
</reference>
<keyword evidence="4 9" id="KW-0349">Heme</keyword>
<keyword evidence="13" id="KW-1185">Reference proteome</keyword>
<evidence type="ECO:0000256" key="2">
    <source>
        <dbReference type="ARBA" id="ARBA00004685"/>
    </source>
</evidence>
<evidence type="ECO:0000256" key="3">
    <source>
        <dbReference type="ARBA" id="ARBA00010617"/>
    </source>
</evidence>
<dbReference type="CDD" id="cd11041">
    <property type="entry name" value="CYP503A1-like"/>
    <property type="match status" value="1"/>
</dbReference>
<dbReference type="PANTHER" id="PTHR46206">
    <property type="entry name" value="CYTOCHROME P450"/>
    <property type="match status" value="1"/>
</dbReference>
<keyword evidence="8 10" id="KW-0503">Monooxygenase</keyword>
<dbReference type="RefSeq" id="XP_014556636.1">
    <property type="nucleotide sequence ID" value="XM_014701150.1"/>
</dbReference>
<evidence type="ECO:0000256" key="4">
    <source>
        <dbReference type="ARBA" id="ARBA00022617"/>
    </source>
</evidence>
<name>W7EMA1_BIPV3</name>
<dbReference type="HOGENOM" id="CLU_022195_0_3_1"/>
<dbReference type="InterPro" id="IPR036396">
    <property type="entry name" value="Cyt_P450_sf"/>
</dbReference>
<dbReference type="AlphaFoldDB" id="W7EMA1"/>
<keyword evidence="5 9" id="KW-0479">Metal-binding</keyword>
<keyword evidence="7 9" id="KW-0408">Iron</keyword>